<feature type="compositionally biased region" description="Basic and acidic residues" evidence="1">
    <location>
        <begin position="407"/>
        <end position="420"/>
    </location>
</feature>
<protein>
    <recommendedName>
        <fullName evidence="2">DUF7357 domain-containing protein</fullName>
    </recommendedName>
</protein>
<feature type="compositionally biased region" description="Basic and acidic residues" evidence="1">
    <location>
        <begin position="528"/>
        <end position="554"/>
    </location>
</feature>
<sequence length="1200" mass="132842">MRLRLFIQRNRLPPTKIWWDTSSFEPGDDHNVSTLLSRVGQIVPMESGGWGLEDYAVEVDGFEVLHFQEVEKVIREGDEVIIRPLTTTEIRQRRASGRRQISTSGRKLLDGTPFGRPMISTRPAPDRPRLSIPPRKRMRTGGNIDYSTLVQVGSEDEDESDDGSYKESDEEEEVSEVGDGEGEEEAVEADVEANVEAGIEADAESDEAEESYEEEEDNIDEMDFEGLSRDYENPLMDYFDSDEDTSSKVSRSEETSQLKAICGARDTQSLQGQNGSFQEDSSEDGGDYTGGENSQDSDLSDESDSSDNATNDNEESMEVDIVGQAGHFFLPDDFYSDPSAVDNTVDSPKLPQLFQSEDMSQEVEEGERESEREHSNLTASSVPPGPEQDEDSSSSSEDSSDSEQSDESEKVGVPKDDKGSKKASQNRAPSTSQEPPSSRSSVPIEEPKKHAVALGTLPYQGKSGTKARNERKKQRRKNERLLSELINTGVLPKGSTIDDLKYQEKQNPKNVDEKLSPKLQQRRIGGGGEKKTIPEPSEKQVTEQPSRDATDRLAQKAQQGQQSNDLPDEGANKKGQRKKLRKAFTKAKKKKSIPVDWDFSRWLIEREKRAGLKDQHNNMDFEKGADGDVSMESTGKPVELSSKVPSAQNGISPFYDQPPPPPPHRDPVIPAQVRSRLRAPRKIVYNEDGIPNPVYAGFEEQQHEVEDPEAWREKIVLSAVECEQEGVEMAVPEFPFKQPTYQPGFGREATGSNKRRRNGGTKKKKQRQQDKENYSYDYGYQEYEDPGYGDWEGHDYYDDSTVAPTFAKDKATEMTEANPVDDLPPLPEDIASLYPLTKPVLPGTIVAFKQLMLTENYTPIMANYRTAIVQAVHAQEKDGPALELRLAVRDRPKRRIDPETGEKILRKFEMPGDEDEDEGFLDLMFGQLLEAKVVKLPEGANLDQDMNGDEGAGTGGDTQENNSVHQRSEGDANHETSEGADSSPPDIQVNATLFDGLVPLSAEPSQDQEQDLELDLGPETQAAQPQESLKSPSPVHGVLGTAVSLSSAPTSQAETSIPPIFDNEEIDPSYELDSVSDSDGLESLESMFASSQRIKPEPSSQKSPILPPLSVFSPLGATVEGDDQQSQRQIQEEATSEKRTAVKATRRNRAPDGAKISTAEVQIIDLTETSDPIVLEDSPRGKRGGSRSKGKGKQWRAVME</sequence>
<organism evidence="3 4">
    <name type="scientific">Choiromyces venosus 120613-1</name>
    <dbReference type="NCBI Taxonomy" id="1336337"/>
    <lineage>
        <taxon>Eukaryota</taxon>
        <taxon>Fungi</taxon>
        <taxon>Dikarya</taxon>
        <taxon>Ascomycota</taxon>
        <taxon>Pezizomycotina</taxon>
        <taxon>Pezizomycetes</taxon>
        <taxon>Pezizales</taxon>
        <taxon>Tuberaceae</taxon>
        <taxon>Choiromyces</taxon>
    </lineage>
</organism>
<feature type="compositionally biased region" description="Acidic residues" evidence="1">
    <location>
        <begin position="154"/>
        <end position="224"/>
    </location>
</feature>
<feature type="compositionally biased region" description="Acidic residues" evidence="1">
    <location>
        <begin position="387"/>
        <end position="406"/>
    </location>
</feature>
<feature type="compositionally biased region" description="Low complexity" evidence="1">
    <location>
        <begin position="429"/>
        <end position="443"/>
    </location>
</feature>
<evidence type="ECO:0000313" key="4">
    <source>
        <dbReference type="Proteomes" id="UP000276215"/>
    </source>
</evidence>
<reference evidence="3 4" key="1">
    <citation type="journal article" date="2018" name="Nat. Ecol. Evol.">
        <title>Pezizomycetes genomes reveal the molecular basis of ectomycorrhizal truffle lifestyle.</title>
        <authorList>
            <person name="Murat C."/>
            <person name="Payen T."/>
            <person name="Noel B."/>
            <person name="Kuo A."/>
            <person name="Morin E."/>
            <person name="Chen J."/>
            <person name="Kohler A."/>
            <person name="Krizsan K."/>
            <person name="Balestrini R."/>
            <person name="Da Silva C."/>
            <person name="Montanini B."/>
            <person name="Hainaut M."/>
            <person name="Levati E."/>
            <person name="Barry K.W."/>
            <person name="Belfiori B."/>
            <person name="Cichocki N."/>
            <person name="Clum A."/>
            <person name="Dockter R.B."/>
            <person name="Fauchery L."/>
            <person name="Guy J."/>
            <person name="Iotti M."/>
            <person name="Le Tacon F."/>
            <person name="Lindquist E.A."/>
            <person name="Lipzen A."/>
            <person name="Malagnac F."/>
            <person name="Mello A."/>
            <person name="Molinier V."/>
            <person name="Miyauchi S."/>
            <person name="Poulain J."/>
            <person name="Riccioni C."/>
            <person name="Rubini A."/>
            <person name="Sitrit Y."/>
            <person name="Splivallo R."/>
            <person name="Traeger S."/>
            <person name="Wang M."/>
            <person name="Zifcakova L."/>
            <person name="Wipf D."/>
            <person name="Zambonelli A."/>
            <person name="Paolocci F."/>
            <person name="Nowrousian M."/>
            <person name="Ottonello S."/>
            <person name="Baldrian P."/>
            <person name="Spatafora J.W."/>
            <person name="Henrissat B."/>
            <person name="Nagy L.G."/>
            <person name="Aury J.M."/>
            <person name="Wincker P."/>
            <person name="Grigoriev I.V."/>
            <person name="Bonfante P."/>
            <person name="Martin F.M."/>
        </authorList>
    </citation>
    <scope>NUCLEOTIDE SEQUENCE [LARGE SCALE GENOMIC DNA]</scope>
    <source>
        <strain evidence="3 4">120613-1</strain>
    </source>
</reference>
<feature type="compositionally biased region" description="Basic residues" evidence="1">
    <location>
        <begin position="1181"/>
        <end position="1194"/>
    </location>
</feature>
<feature type="compositionally biased region" description="Polar residues" evidence="1">
    <location>
        <begin position="266"/>
        <end position="279"/>
    </location>
</feature>
<accession>A0A3N4K1S3</accession>
<feature type="compositionally biased region" description="Polar residues" evidence="1">
    <location>
        <begin position="1124"/>
        <end position="1133"/>
    </location>
</feature>
<evidence type="ECO:0000256" key="1">
    <source>
        <dbReference type="SAM" id="MobiDB-lite"/>
    </source>
</evidence>
<feature type="region of interest" description="Disordered" evidence="1">
    <location>
        <begin position="733"/>
        <end position="775"/>
    </location>
</feature>
<name>A0A3N4K1S3_9PEZI</name>
<dbReference type="OrthoDB" id="5368821at2759"/>
<evidence type="ECO:0000313" key="3">
    <source>
        <dbReference type="EMBL" id="RPB04550.1"/>
    </source>
</evidence>
<dbReference type="Proteomes" id="UP000276215">
    <property type="component" value="Unassembled WGS sequence"/>
</dbReference>
<feature type="compositionally biased region" description="Polar residues" evidence="1">
    <location>
        <begin position="1045"/>
        <end position="1055"/>
    </location>
</feature>
<dbReference type="AlphaFoldDB" id="A0A3N4K1S3"/>
<feature type="region of interest" description="Disordered" evidence="1">
    <location>
        <begin position="940"/>
        <end position="989"/>
    </location>
</feature>
<feature type="compositionally biased region" description="Basic and acidic residues" evidence="1">
    <location>
        <begin position="966"/>
        <end position="977"/>
    </location>
</feature>
<feature type="compositionally biased region" description="Acidic residues" evidence="1">
    <location>
        <begin position="1062"/>
        <end position="1082"/>
    </location>
</feature>
<dbReference type="EMBL" id="ML120358">
    <property type="protein sequence ID" value="RPB04550.1"/>
    <property type="molecule type" value="Genomic_DNA"/>
</dbReference>
<feature type="compositionally biased region" description="Polar residues" evidence="1">
    <location>
        <begin position="556"/>
        <end position="565"/>
    </location>
</feature>
<gene>
    <name evidence="3" type="ORF">L873DRAFT_1799479</name>
</gene>
<feature type="domain" description="DUF7357" evidence="2">
    <location>
        <begin position="1"/>
        <end position="135"/>
    </location>
</feature>
<dbReference type="Pfam" id="PF24054">
    <property type="entry name" value="DUF7357"/>
    <property type="match status" value="1"/>
</dbReference>
<dbReference type="STRING" id="1336337.A0A3N4K1S3"/>
<feature type="region of interest" description="Disordered" evidence="1">
    <location>
        <begin position="93"/>
        <end position="592"/>
    </location>
</feature>
<feature type="compositionally biased region" description="Basic residues" evidence="1">
    <location>
        <begin position="753"/>
        <end position="766"/>
    </location>
</feature>
<proteinExistence type="predicted"/>
<feature type="region of interest" description="Disordered" evidence="1">
    <location>
        <begin position="1045"/>
        <end position="1156"/>
    </location>
</feature>
<feature type="compositionally biased region" description="Basic residues" evidence="1">
    <location>
        <begin position="574"/>
        <end position="592"/>
    </location>
</feature>
<feature type="region of interest" description="Disordered" evidence="1">
    <location>
        <begin position="615"/>
        <end position="669"/>
    </location>
</feature>
<feature type="compositionally biased region" description="Basic and acidic residues" evidence="1">
    <location>
        <begin position="496"/>
        <end position="516"/>
    </location>
</feature>
<keyword evidence="4" id="KW-1185">Reference proteome</keyword>
<feature type="compositionally biased region" description="Polar residues" evidence="1">
    <location>
        <begin position="1088"/>
        <end position="1103"/>
    </location>
</feature>
<feature type="compositionally biased region" description="Acidic residues" evidence="1">
    <location>
        <begin position="359"/>
        <end position="368"/>
    </location>
</feature>
<feature type="compositionally biased region" description="Basic and acidic residues" evidence="1">
    <location>
        <begin position="615"/>
        <end position="626"/>
    </location>
</feature>
<feature type="region of interest" description="Disordered" evidence="1">
    <location>
        <begin position="1168"/>
        <end position="1200"/>
    </location>
</feature>
<feature type="compositionally biased region" description="Basic residues" evidence="1">
    <location>
        <begin position="469"/>
        <end position="478"/>
    </location>
</feature>
<evidence type="ECO:0000259" key="2">
    <source>
        <dbReference type="Pfam" id="PF24054"/>
    </source>
</evidence>
<dbReference type="InterPro" id="IPR055781">
    <property type="entry name" value="DUF7357"/>
</dbReference>